<protein>
    <recommendedName>
        <fullName evidence="4">Secreted protein</fullName>
    </recommendedName>
</protein>
<name>A0AAV9D9H1_ACOCL</name>
<reference evidence="2" key="1">
    <citation type="journal article" date="2023" name="Nat. Commun.">
        <title>Diploid and tetraploid genomes of Acorus and the evolution of monocots.</title>
        <authorList>
            <person name="Ma L."/>
            <person name="Liu K.W."/>
            <person name="Li Z."/>
            <person name="Hsiao Y.Y."/>
            <person name="Qi Y."/>
            <person name="Fu T."/>
            <person name="Tang G.D."/>
            <person name="Zhang D."/>
            <person name="Sun W.H."/>
            <person name="Liu D.K."/>
            <person name="Li Y."/>
            <person name="Chen G.Z."/>
            <person name="Liu X.D."/>
            <person name="Liao X.Y."/>
            <person name="Jiang Y.T."/>
            <person name="Yu X."/>
            <person name="Hao Y."/>
            <person name="Huang J."/>
            <person name="Zhao X.W."/>
            <person name="Ke S."/>
            <person name="Chen Y.Y."/>
            <person name="Wu W.L."/>
            <person name="Hsu J.L."/>
            <person name="Lin Y.F."/>
            <person name="Huang M.D."/>
            <person name="Li C.Y."/>
            <person name="Huang L."/>
            <person name="Wang Z.W."/>
            <person name="Zhao X."/>
            <person name="Zhong W.Y."/>
            <person name="Peng D.H."/>
            <person name="Ahmad S."/>
            <person name="Lan S."/>
            <person name="Zhang J.S."/>
            <person name="Tsai W.C."/>
            <person name="Van de Peer Y."/>
            <person name="Liu Z.J."/>
        </authorList>
    </citation>
    <scope>NUCLEOTIDE SEQUENCE</scope>
    <source>
        <strain evidence="2">CP</strain>
    </source>
</reference>
<gene>
    <name evidence="2" type="ORF">QJS10_CPB14g00198</name>
</gene>
<organism evidence="2 3">
    <name type="scientific">Acorus calamus</name>
    <name type="common">Sweet flag</name>
    <dbReference type="NCBI Taxonomy" id="4465"/>
    <lineage>
        <taxon>Eukaryota</taxon>
        <taxon>Viridiplantae</taxon>
        <taxon>Streptophyta</taxon>
        <taxon>Embryophyta</taxon>
        <taxon>Tracheophyta</taxon>
        <taxon>Spermatophyta</taxon>
        <taxon>Magnoliopsida</taxon>
        <taxon>Liliopsida</taxon>
        <taxon>Acoraceae</taxon>
        <taxon>Acorus</taxon>
    </lineage>
</organism>
<dbReference type="AlphaFoldDB" id="A0AAV9D9H1"/>
<keyword evidence="1" id="KW-0732">Signal</keyword>
<evidence type="ECO:0000313" key="3">
    <source>
        <dbReference type="Proteomes" id="UP001180020"/>
    </source>
</evidence>
<proteinExistence type="predicted"/>
<feature type="signal peptide" evidence="1">
    <location>
        <begin position="1"/>
        <end position="34"/>
    </location>
</feature>
<comment type="caution">
    <text evidence="2">The sequence shown here is derived from an EMBL/GenBank/DDBJ whole genome shotgun (WGS) entry which is preliminary data.</text>
</comment>
<accession>A0AAV9D9H1</accession>
<evidence type="ECO:0000256" key="1">
    <source>
        <dbReference type="SAM" id="SignalP"/>
    </source>
</evidence>
<evidence type="ECO:0000313" key="2">
    <source>
        <dbReference type="EMBL" id="KAK1297835.1"/>
    </source>
</evidence>
<dbReference type="EMBL" id="JAUJYO010000014">
    <property type="protein sequence ID" value="KAK1297835.1"/>
    <property type="molecule type" value="Genomic_DNA"/>
</dbReference>
<sequence length="85" mass="9746">MDPAVFCAWRSCETMSMYLAILVILHCLIPITKGENFPTGDFFKFCPPKRSCETETMSWCLAILIIFRLIRSTKGENVGVDDFFK</sequence>
<keyword evidence="3" id="KW-1185">Reference proteome</keyword>
<feature type="chain" id="PRO_5043754086" description="Secreted protein" evidence="1">
    <location>
        <begin position="35"/>
        <end position="85"/>
    </location>
</feature>
<reference evidence="2" key="2">
    <citation type="submission" date="2023-06" db="EMBL/GenBank/DDBJ databases">
        <authorList>
            <person name="Ma L."/>
            <person name="Liu K.-W."/>
            <person name="Li Z."/>
            <person name="Hsiao Y.-Y."/>
            <person name="Qi Y."/>
            <person name="Fu T."/>
            <person name="Tang G."/>
            <person name="Zhang D."/>
            <person name="Sun W.-H."/>
            <person name="Liu D.-K."/>
            <person name="Li Y."/>
            <person name="Chen G.-Z."/>
            <person name="Liu X.-D."/>
            <person name="Liao X.-Y."/>
            <person name="Jiang Y.-T."/>
            <person name="Yu X."/>
            <person name="Hao Y."/>
            <person name="Huang J."/>
            <person name="Zhao X.-W."/>
            <person name="Ke S."/>
            <person name="Chen Y.-Y."/>
            <person name="Wu W.-L."/>
            <person name="Hsu J.-L."/>
            <person name="Lin Y.-F."/>
            <person name="Huang M.-D."/>
            <person name="Li C.-Y."/>
            <person name="Huang L."/>
            <person name="Wang Z.-W."/>
            <person name="Zhao X."/>
            <person name="Zhong W.-Y."/>
            <person name="Peng D.-H."/>
            <person name="Ahmad S."/>
            <person name="Lan S."/>
            <person name="Zhang J.-S."/>
            <person name="Tsai W.-C."/>
            <person name="Van De Peer Y."/>
            <person name="Liu Z.-J."/>
        </authorList>
    </citation>
    <scope>NUCLEOTIDE SEQUENCE</scope>
    <source>
        <strain evidence="2">CP</strain>
        <tissue evidence="2">Leaves</tissue>
    </source>
</reference>
<evidence type="ECO:0008006" key="4">
    <source>
        <dbReference type="Google" id="ProtNLM"/>
    </source>
</evidence>
<dbReference type="Proteomes" id="UP001180020">
    <property type="component" value="Unassembled WGS sequence"/>
</dbReference>